<name>A0A3L6T833_PANMI</name>
<keyword evidence="5" id="KW-1185">Reference proteome</keyword>
<evidence type="ECO:0000256" key="3">
    <source>
        <dbReference type="SAM" id="MobiDB-lite"/>
    </source>
</evidence>
<feature type="region of interest" description="Disordered" evidence="3">
    <location>
        <begin position="190"/>
        <end position="209"/>
    </location>
</feature>
<feature type="compositionally biased region" description="Basic and acidic residues" evidence="3">
    <location>
        <begin position="123"/>
        <end position="134"/>
    </location>
</feature>
<organism evidence="4 5">
    <name type="scientific">Panicum miliaceum</name>
    <name type="common">Proso millet</name>
    <name type="synonym">Broomcorn millet</name>
    <dbReference type="NCBI Taxonomy" id="4540"/>
    <lineage>
        <taxon>Eukaryota</taxon>
        <taxon>Viridiplantae</taxon>
        <taxon>Streptophyta</taxon>
        <taxon>Embryophyta</taxon>
        <taxon>Tracheophyta</taxon>
        <taxon>Spermatophyta</taxon>
        <taxon>Magnoliopsida</taxon>
        <taxon>Liliopsida</taxon>
        <taxon>Poales</taxon>
        <taxon>Poaceae</taxon>
        <taxon>PACMAD clade</taxon>
        <taxon>Panicoideae</taxon>
        <taxon>Panicodae</taxon>
        <taxon>Paniceae</taxon>
        <taxon>Panicinae</taxon>
        <taxon>Panicum</taxon>
        <taxon>Panicum sect. Panicum</taxon>
    </lineage>
</organism>
<gene>
    <name evidence="4" type="ORF">C2845_PM03G12740</name>
</gene>
<evidence type="ECO:0000313" key="5">
    <source>
        <dbReference type="Proteomes" id="UP000275267"/>
    </source>
</evidence>
<evidence type="ECO:0000256" key="2">
    <source>
        <dbReference type="ARBA" id="ARBA00024198"/>
    </source>
</evidence>
<comment type="similarity">
    <text evidence="2">Belongs to the LAZY family.</text>
</comment>
<feature type="compositionally biased region" description="Basic and acidic residues" evidence="3">
    <location>
        <begin position="352"/>
        <end position="363"/>
    </location>
</feature>
<protein>
    <submittedName>
        <fullName evidence="4">Uncharacterized protein</fullName>
    </submittedName>
</protein>
<dbReference type="AlphaFoldDB" id="A0A3L6T833"/>
<sequence>MAAALDSVELLPGRGGQASFHDPSGCLTPASGWRWRLLLALSNLSFGDRKEADRFTLVFDGCLHTVQIHRVVIVFSGRSREEQEAMGIINWMQNRFNGKQEKRRSEAGVGNSARDAPAVGESCRTEHAREEKSPNGDWPQGLLSIGTLGDEPPPDGGPRASQSQAAADVPDFTIEEVKKLQDALNKLLRRAKSKSSSRGSGATDEDRASQLPLDRFLNCPSSLEVDRRISLRHAAGDGGENGEFSPDTQIILSKARDLLVNSNGAAIKQKSFKFLLKKMFACRGGFGPAPSLKDPVESRMEKLFRTMLQKKMSARPSNANAGSSRKYYLEDKPSGRRMIRDRRHEEEDDDKGSDSFKWDKTDTDFIILEI</sequence>
<dbReference type="STRING" id="4540.A0A3L6T833"/>
<dbReference type="GO" id="GO:0009630">
    <property type="term" value="P:gravitropism"/>
    <property type="evidence" value="ECO:0007669"/>
    <property type="project" value="InterPro"/>
</dbReference>
<evidence type="ECO:0000313" key="4">
    <source>
        <dbReference type="EMBL" id="RLN33006.1"/>
    </source>
</evidence>
<comment type="caution">
    <text evidence="4">The sequence shown here is derived from an EMBL/GenBank/DDBJ whole genome shotgun (WGS) entry which is preliminary data.</text>
</comment>
<dbReference type="InterPro" id="IPR044683">
    <property type="entry name" value="LAZY"/>
</dbReference>
<dbReference type="GO" id="GO:0040008">
    <property type="term" value="P:regulation of growth"/>
    <property type="evidence" value="ECO:0007669"/>
    <property type="project" value="InterPro"/>
</dbReference>
<evidence type="ECO:0000256" key="1">
    <source>
        <dbReference type="ARBA" id="ARBA00022604"/>
    </source>
</evidence>
<proteinExistence type="inferred from homology"/>
<dbReference type="EMBL" id="PQIB02000002">
    <property type="protein sequence ID" value="RLN33006.1"/>
    <property type="molecule type" value="Genomic_DNA"/>
</dbReference>
<dbReference type="Proteomes" id="UP000275267">
    <property type="component" value="Unassembled WGS sequence"/>
</dbReference>
<reference evidence="5" key="1">
    <citation type="journal article" date="2019" name="Nat. Commun.">
        <title>The genome of broomcorn millet.</title>
        <authorList>
            <person name="Zou C."/>
            <person name="Miki D."/>
            <person name="Li D."/>
            <person name="Tang Q."/>
            <person name="Xiao L."/>
            <person name="Rajput S."/>
            <person name="Deng P."/>
            <person name="Jia W."/>
            <person name="Huang R."/>
            <person name="Zhang M."/>
            <person name="Sun Y."/>
            <person name="Hu J."/>
            <person name="Fu X."/>
            <person name="Schnable P.S."/>
            <person name="Li F."/>
            <person name="Zhang H."/>
            <person name="Feng B."/>
            <person name="Zhu X."/>
            <person name="Liu R."/>
            <person name="Schnable J.C."/>
            <person name="Zhu J.-K."/>
            <person name="Zhang H."/>
        </authorList>
    </citation>
    <scope>NUCLEOTIDE SEQUENCE [LARGE SCALE GENOMIC DNA]</scope>
</reference>
<feature type="region of interest" description="Disordered" evidence="3">
    <location>
        <begin position="311"/>
        <end position="363"/>
    </location>
</feature>
<feature type="region of interest" description="Disordered" evidence="3">
    <location>
        <begin position="99"/>
        <end position="167"/>
    </location>
</feature>
<dbReference type="PANTHER" id="PTHR34045">
    <property type="entry name" value="OS03G0406300 PROTEIN"/>
    <property type="match status" value="1"/>
</dbReference>
<dbReference type="PANTHER" id="PTHR34045:SF3">
    <property type="entry name" value="PROTEIN LAZY 4"/>
    <property type="match status" value="1"/>
</dbReference>
<keyword evidence="1" id="KW-0341">Growth regulation</keyword>
<accession>A0A3L6T833</accession>
<dbReference type="OrthoDB" id="1729737at2759"/>